<gene>
    <name evidence="1" type="ORF">BOH74_20900</name>
</gene>
<proteinExistence type="predicted"/>
<reference evidence="1 2" key="1">
    <citation type="submission" date="2016-11" db="EMBL/GenBank/DDBJ databases">
        <title>Draft genome of Pseudomonas versuta A4R1.12.</title>
        <authorList>
            <person name="See-Too W.-S."/>
        </authorList>
    </citation>
    <scope>NUCLEOTIDE SEQUENCE [LARGE SCALE GENOMIC DNA]</scope>
    <source>
        <strain evidence="1 2">A4R1.12</strain>
    </source>
</reference>
<accession>A0A853ZPI3</accession>
<organism evidence="1 2">
    <name type="scientific">Pseudomonas versuta</name>
    <dbReference type="NCBI Taxonomy" id="1788301"/>
    <lineage>
        <taxon>Bacteria</taxon>
        <taxon>Pseudomonadati</taxon>
        <taxon>Pseudomonadota</taxon>
        <taxon>Gammaproteobacteria</taxon>
        <taxon>Pseudomonadales</taxon>
        <taxon>Pseudomonadaceae</taxon>
        <taxon>Pseudomonas</taxon>
    </lineage>
</organism>
<protein>
    <submittedName>
        <fullName evidence="1">Uncharacterized protein</fullName>
    </submittedName>
</protein>
<dbReference type="RefSeq" id="WP_073510584.1">
    <property type="nucleotide sequence ID" value="NZ_MPJD01000040.1"/>
</dbReference>
<sequence length="114" mass="12647">MKIELFPQRLDDVSVIYEIKGESVVIANGEAFDFSKVEEGDFLPREAINSPWFMGSVTRVNGELALTLLLPNPINYSPEQAFPAPIIVKKSGPLVLPQPLPKPLPFEPVELTDE</sequence>
<comment type="caution">
    <text evidence="1">The sequence shown here is derived from an EMBL/GenBank/DDBJ whole genome shotgun (WGS) entry which is preliminary data.</text>
</comment>
<evidence type="ECO:0000313" key="2">
    <source>
        <dbReference type="Proteomes" id="UP000185990"/>
    </source>
</evidence>
<dbReference type="Proteomes" id="UP000185990">
    <property type="component" value="Unassembled WGS sequence"/>
</dbReference>
<dbReference type="EMBL" id="MPJD01000040">
    <property type="protein sequence ID" value="OKA18167.1"/>
    <property type="molecule type" value="Genomic_DNA"/>
</dbReference>
<evidence type="ECO:0000313" key="1">
    <source>
        <dbReference type="EMBL" id="OKA18167.1"/>
    </source>
</evidence>
<name>A0A853ZPI3_9PSED</name>
<dbReference type="AlphaFoldDB" id="A0A853ZPI3"/>